<dbReference type="InterPro" id="IPR024244">
    <property type="entry name" value="DUF2537"/>
</dbReference>
<protein>
    <recommendedName>
        <fullName evidence="5">DUF2537 domain-containing protein</fullName>
    </recommendedName>
</protein>
<evidence type="ECO:0008006" key="5">
    <source>
        <dbReference type="Google" id="ProtNLM"/>
    </source>
</evidence>
<keyword evidence="4" id="KW-1185">Reference proteome</keyword>
<proteinExistence type="predicted"/>
<feature type="transmembrane region" description="Helical" evidence="2">
    <location>
        <begin position="198"/>
        <end position="220"/>
    </location>
</feature>
<dbReference type="Pfam" id="PF10801">
    <property type="entry name" value="DUF2537"/>
    <property type="match status" value="1"/>
</dbReference>
<keyword evidence="2" id="KW-1133">Transmembrane helix</keyword>
<dbReference type="AlphaFoldDB" id="A0A238XEE4"/>
<organism evidence="3 4">
    <name type="scientific">Haloechinothrix alba</name>
    <dbReference type="NCBI Taxonomy" id="664784"/>
    <lineage>
        <taxon>Bacteria</taxon>
        <taxon>Bacillati</taxon>
        <taxon>Actinomycetota</taxon>
        <taxon>Actinomycetes</taxon>
        <taxon>Pseudonocardiales</taxon>
        <taxon>Pseudonocardiaceae</taxon>
        <taxon>Haloechinothrix</taxon>
    </lineage>
</organism>
<dbReference type="Proteomes" id="UP000198348">
    <property type="component" value="Unassembled WGS sequence"/>
</dbReference>
<evidence type="ECO:0000313" key="3">
    <source>
        <dbReference type="EMBL" id="SNR56704.1"/>
    </source>
</evidence>
<evidence type="ECO:0000256" key="2">
    <source>
        <dbReference type="SAM" id="Phobius"/>
    </source>
</evidence>
<sequence>MELRIHDGRAVLAERDGAGGEDAAREIRPEQLPLGAELAAALHEWARVGSAVQQARDGRKAGLSEPGQDAMGLITQRGRQLAGRVATQLRRPVHVIDPVSGAASVAVPDPAASEQGGPRHASPHGTRLFRRSPGEPTPWGSGLAVSAFTGVFVFVGLLALGRATDGGSGDSWHSLAAALLVTLGLAPSLWLGRRVPVLRWVCFGAAAGVVASWAALLVTWL</sequence>
<keyword evidence="2" id="KW-0812">Transmembrane</keyword>
<gene>
    <name evidence="3" type="ORF">SAMN06265360_11094</name>
</gene>
<dbReference type="EMBL" id="FZNW01000010">
    <property type="protein sequence ID" value="SNR56704.1"/>
    <property type="molecule type" value="Genomic_DNA"/>
</dbReference>
<name>A0A238XEE4_9PSEU</name>
<feature type="region of interest" description="Disordered" evidence="1">
    <location>
        <begin position="107"/>
        <end position="135"/>
    </location>
</feature>
<accession>A0A238XEE4</accession>
<evidence type="ECO:0000256" key="1">
    <source>
        <dbReference type="SAM" id="MobiDB-lite"/>
    </source>
</evidence>
<reference evidence="3 4" key="1">
    <citation type="submission" date="2017-06" db="EMBL/GenBank/DDBJ databases">
        <authorList>
            <person name="Kim H.J."/>
            <person name="Triplett B.A."/>
        </authorList>
    </citation>
    <scope>NUCLEOTIDE SEQUENCE [LARGE SCALE GENOMIC DNA]</scope>
    <source>
        <strain evidence="3 4">DSM 45207</strain>
    </source>
</reference>
<feature type="transmembrane region" description="Helical" evidence="2">
    <location>
        <begin position="172"/>
        <end position="191"/>
    </location>
</feature>
<keyword evidence="2" id="KW-0472">Membrane</keyword>
<feature type="transmembrane region" description="Helical" evidence="2">
    <location>
        <begin position="139"/>
        <end position="160"/>
    </location>
</feature>
<evidence type="ECO:0000313" key="4">
    <source>
        <dbReference type="Proteomes" id="UP000198348"/>
    </source>
</evidence>
<dbReference type="RefSeq" id="WP_089301519.1">
    <property type="nucleotide sequence ID" value="NZ_FZNW01000010.1"/>
</dbReference>
<dbReference type="OrthoDB" id="3573230at2"/>